<evidence type="ECO:0000256" key="5">
    <source>
        <dbReference type="ARBA" id="ARBA00023054"/>
    </source>
</evidence>
<evidence type="ECO:0000256" key="4">
    <source>
        <dbReference type="ARBA" id="ARBA00022801"/>
    </source>
</evidence>
<feature type="region of interest" description="Disordered" evidence="11">
    <location>
        <begin position="292"/>
        <end position="328"/>
    </location>
</feature>
<comment type="subunit">
    <text evidence="9">Binds to RNA polymerase II.</text>
</comment>
<dbReference type="GO" id="GO:0005634">
    <property type="term" value="C:nucleus"/>
    <property type="evidence" value="ECO:0007669"/>
    <property type="project" value="UniProtKB-SubCell"/>
</dbReference>
<keyword evidence="7" id="KW-0539">Nucleus</keyword>
<reference evidence="12" key="1">
    <citation type="journal article" date="2020" name="J. Eukaryot. Microbiol.">
        <title>De novo Sequencing, Assembly and Annotation of the Transcriptome for the Free-Living Testate Amoeba Arcella intermedia.</title>
        <authorList>
            <person name="Ribeiro G.M."/>
            <person name="Porfirio-Sousa A.L."/>
            <person name="Maurer-Alcala X.X."/>
            <person name="Katz L.A."/>
            <person name="Lahr D.J.G."/>
        </authorList>
    </citation>
    <scope>NUCLEOTIDE SEQUENCE</scope>
</reference>
<dbReference type="InterPro" id="IPR004130">
    <property type="entry name" value="Gpn"/>
</dbReference>
<dbReference type="FunFam" id="3.40.50.300:FF:000888">
    <property type="entry name" value="GPN-loop GTPase 1"/>
    <property type="match status" value="1"/>
</dbReference>
<evidence type="ECO:0000256" key="2">
    <source>
        <dbReference type="ARBA" id="ARBA00022490"/>
    </source>
</evidence>
<evidence type="ECO:0000313" key="12">
    <source>
        <dbReference type="EMBL" id="NDV33524.1"/>
    </source>
</evidence>
<dbReference type="AlphaFoldDB" id="A0A6B2L946"/>
<evidence type="ECO:0000256" key="9">
    <source>
        <dbReference type="RuleBase" id="RU365059"/>
    </source>
</evidence>
<dbReference type="PANTHER" id="PTHR21231:SF8">
    <property type="entry name" value="GPN-LOOP GTPASE 1"/>
    <property type="match status" value="1"/>
</dbReference>
<dbReference type="EC" id="3.6.5.-" evidence="9"/>
<evidence type="ECO:0000256" key="3">
    <source>
        <dbReference type="ARBA" id="ARBA00022741"/>
    </source>
</evidence>
<evidence type="ECO:0000256" key="8">
    <source>
        <dbReference type="ARBA" id="ARBA00055682"/>
    </source>
</evidence>
<dbReference type="EMBL" id="GIBP01004555">
    <property type="protein sequence ID" value="NDV33524.1"/>
    <property type="molecule type" value="Transcribed_RNA"/>
</dbReference>
<dbReference type="InterPro" id="IPR027417">
    <property type="entry name" value="P-loop_NTPase"/>
</dbReference>
<keyword evidence="3 9" id="KW-0547">Nucleotide-binding</keyword>
<dbReference type="GO" id="GO:0005525">
    <property type="term" value="F:GTP binding"/>
    <property type="evidence" value="ECO:0007669"/>
    <property type="project" value="UniProtKB-KW"/>
</dbReference>
<feature type="coiled-coil region" evidence="10">
    <location>
        <begin position="244"/>
        <end position="272"/>
    </location>
</feature>
<evidence type="ECO:0000256" key="10">
    <source>
        <dbReference type="SAM" id="Coils"/>
    </source>
</evidence>
<feature type="compositionally biased region" description="Acidic residues" evidence="11">
    <location>
        <begin position="294"/>
        <end position="313"/>
    </location>
</feature>
<comment type="subcellular location">
    <subcellularLocation>
        <location evidence="9">Cytoplasm</location>
    </subcellularLocation>
    <subcellularLocation>
        <location evidence="9">Nucleus</location>
    </subcellularLocation>
</comment>
<keyword evidence="5 10" id="KW-0175">Coiled coil</keyword>
<dbReference type="GO" id="GO:0005737">
    <property type="term" value="C:cytoplasm"/>
    <property type="evidence" value="ECO:0007669"/>
    <property type="project" value="UniProtKB-SubCell"/>
</dbReference>
<comment type="function">
    <text evidence="8 9">Small GTPase required for proper nuclear import of RNA polymerase II (RNAPII). May act at an RNAP assembly step prior to nuclear import.</text>
</comment>
<dbReference type="CDD" id="cd17870">
    <property type="entry name" value="GPN1"/>
    <property type="match status" value="1"/>
</dbReference>
<evidence type="ECO:0000256" key="1">
    <source>
        <dbReference type="ARBA" id="ARBA00005290"/>
    </source>
</evidence>
<dbReference type="PROSITE" id="PS50890">
    <property type="entry name" value="PUA"/>
    <property type="match status" value="1"/>
</dbReference>
<keyword evidence="4 9" id="KW-0378">Hydrolase</keyword>
<dbReference type="GO" id="GO:0003924">
    <property type="term" value="F:GTPase activity"/>
    <property type="evidence" value="ECO:0007669"/>
    <property type="project" value="InterPro"/>
</dbReference>
<organism evidence="12">
    <name type="scientific">Arcella intermedia</name>
    <dbReference type="NCBI Taxonomy" id="1963864"/>
    <lineage>
        <taxon>Eukaryota</taxon>
        <taxon>Amoebozoa</taxon>
        <taxon>Tubulinea</taxon>
        <taxon>Elardia</taxon>
        <taxon>Arcellinida</taxon>
        <taxon>Sphaerothecina</taxon>
        <taxon>Arcellidae</taxon>
        <taxon>Arcella</taxon>
    </lineage>
</organism>
<comment type="similarity">
    <text evidence="1 9">Belongs to the GPN-loop GTPase family.</text>
</comment>
<keyword evidence="2 9" id="KW-0963">Cytoplasm</keyword>
<dbReference type="Gene3D" id="3.40.50.300">
    <property type="entry name" value="P-loop containing nucleotide triphosphate hydrolases"/>
    <property type="match status" value="1"/>
</dbReference>
<dbReference type="PANTHER" id="PTHR21231">
    <property type="entry name" value="XPA-BINDING PROTEIN 1-RELATED"/>
    <property type="match status" value="1"/>
</dbReference>
<accession>A0A6B2L946</accession>
<dbReference type="SUPFAM" id="SSF52540">
    <property type="entry name" value="P-loop containing nucleoside triphosphate hydrolases"/>
    <property type="match status" value="1"/>
</dbReference>
<proteinExistence type="inferred from homology"/>
<keyword evidence="6 9" id="KW-0342">GTP-binding</keyword>
<sequence length="328" mass="37822">MAGSGKTTLMQRLNAYVHAQKYPSYLINLDPAVATIPYTANIDIRDSIKYKQVMKTYSLGPNGGILTSLNLFATRFDQVMKFVEKRAPQLQYIFLDTPGQIEVFNWSASGTIITDSFATIYPTVYVYVVDTPRSLNPQTFMSNMLYATSLFYKTKLPIILVFTKTDIVKHDFAVEWMTKHEAFEEASKVNDTYMGTFTQSMSLVMGEFYENFTCVGVSSMTGEGMDKLFEALQKAALEYEKGYKVELEERKAELIKQEEKRQKEQIEKFKKEMHIEVNTTSPMNVIGQTIEPAQDQDMEEEDEENLFNEEEEQEHFQDFMRTINSKKT</sequence>
<evidence type="ECO:0000256" key="7">
    <source>
        <dbReference type="ARBA" id="ARBA00023242"/>
    </source>
</evidence>
<evidence type="ECO:0000256" key="11">
    <source>
        <dbReference type="SAM" id="MobiDB-lite"/>
    </source>
</evidence>
<evidence type="ECO:0000256" key="6">
    <source>
        <dbReference type="ARBA" id="ARBA00023134"/>
    </source>
</evidence>
<dbReference type="InterPro" id="IPR030230">
    <property type="entry name" value="Gpn1/Npa3/XAB1"/>
</dbReference>
<name>A0A6B2L946_9EUKA</name>
<dbReference type="Pfam" id="PF03029">
    <property type="entry name" value="ATP_bind_1"/>
    <property type="match status" value="1"/>
</dbReference>
<protein>
    <recommendedName>
        <fullName evidence="9">GPN-loop GTPase</fullName>
        <ecNumber evidence="9">3.6.5.-</ecNumber>
    </recommendedName>
</protein>